<dbReference type="EMBL" id="FQWM01000002">
    <property type="protein sequence ID" value="SHG98180.1"/>
    <property type="molecule type" value="Genomic_DNA"/>
</dbReference>
<comment type="similarity">
    <text evidence="2">Belongs to the bacterial solute-binding protein 5 family.</text>
</comment>
<comment type="subcellular location">
    <subcellularLocation>
        <location evidence="1">Periplasm</location>
    </subcellularLocation>
</comment>
<evidence type="ECO:0000313" key="5">
    <source>
        <dbReference type="Proteomes" id="UP000184211"/>
    </source>
</evidence>
<organism evidence="4 5">
    <name type="scientific">Cognatishimia maritima</name>
    <dbReference type="NCBI Taxonomy" id="870908"/>
    <lineage>
        <taxon>Bacteria</taxon>
        <taxon>Pseudomonadati</taxon>
        <taxon>Pseudomonadota</taxon>
        <taxon>Alphaproteobacteria</taxon>
        <taxon>Rhodobacterales</taxon>
        <taxon>Paracoccaceae</taxon>
        <taxon>Cognatishimia</taxon>
    </lineage>
</organism>
<accession>A0A1M5P8R9</accession>
<dbReference type="CDD" id="cd08503">
    <property type="entry name" value="PBP2_NikA_DppA_OppA_like_17"/>
    <property type="match status" value="1"/>
</dbReference>
<name>A0A1M5P8R9_9RHOB</name>
<dbReference type="RefSeq" id="WP_072792501.1">
    <property type="nucleotide sequence ID" value="NZ_FQWM01000002.1"/>
</dbReference>
<dbReference type="PROSITE" id="PS51318">
    <property type="entry name" value="TAT"/>
    <property type="match status" value="1"/>
</dbReference>
<dbReference type="Gene3D" id="3.10.105.10">
    <property type="entry name" value="Dipeptide-binding Protein, Domain 3"/>
    <property type="match status" value="1"/>
</dbReference>
<sequence>MTRLDRRHLLKTGALAGVLAASGMPLGATAKRGGVLRLGVGGAYASDQWDSRTHRGKFMIMAGHGAVFDTLTQVAANGELIGELAESWEASADAKRWTFTLRRGVEFHNGKLFEAEDVIASLRLHLDQSANSPVRFIVAAISEMTALGSHKIEFQLAAPNADFPFLMADYHLCIYPSDNLELALLQGIGTGLYKVIGFEPGKRAMLGRVRGHYKDGKEGWFDAVELVALNDAEDRARAVMTGQVDAVSDFDLAQKATLAKRKLLRLTDVVGNQHIGYAMRADQAPAHDVNLRRALKYAVDRQAIVDQALFGHGRIAQDHPIGPLNQYLLPNESAARFDPEKARYYLRKAGVKQLNLTLPETSRAHSAMGRMAESFAAHTKASGINVSSSAASDLTLQPAVWSGRVTEDWIFSTMAGEGAWNQSQWHNPHFQHLMLSARAELSPVKRQSIYQEMQALMADEGGALIPAYANFADAHHARLAHGPAIGNLFALDSGRMIERWWFA</sequence>
<feature type="domain" description="Solute-binding protein family 5" evidence="3">
    <location>
        <begin position="79"/>
        <end position="394"/>
    </location>
</feature>
<dbReference type="SUPFAM" id="SSF53850">
    <property type="entry name" value="Periplasmic binding protein-like II"/>
    <property type="match status" value="1"/>
</dbReference>
<evidence type="ECO:0000313" key="4">
    <source>
        <dbReference type="EMBL" id="SHG98180.1"/>
    </source>
</evidence>
<dbReference type="InterPro" id="IPR039424">
    <property type="entry name" value="SBP_5"/>
</dbReference>
<dbReference type="STRING" id="870908.SAMN04488044_1746"/>
<dbReference type="GO" id="GO:0015833">
    <property type="term" value="P:peptide transport"/>
    <property type="evidence" value="ECO:0007669"/>
    <property type="project" value="TreeGrafter"/>
</dbReference>
<gene>
    <name evidence="4" type="ORF">SAMN04488044_1746</name>
</gene>
<dbReference type="PANTHER" id="PTHR30290:SF83">
    <property type="entry name" value="ABC TRANSPORTER SUBSTRATE-BINDING PROTEIN"/>
    <property type="match status" value="1"/>
</dbReference>
<dbReference type="AlphaFoldDB" id="A0A1M5P8R9"/>
<keyword evidence="5" id="KW-1185">Reference proteome</keyword>
<protein>
    <submittedName>
        <fullName evidence="4">Peptide/nickel transport system substrate-binding protein</fullName>
    </submittedName>
</protein>
<reference evidence="5" key="1">
    <citation type="submission" date="2016-11" db="EMBL/GenBank/DDBJ databases">
        <authorList>
            <person name="Varghese N."/>
            <person name="Submissions S."/>
        </authorList>
    </citation>
    <scope>NUCLEOTIDE SEQUENCE [LARGE SCALE GENOMIC DNA]</scope>
    <source>
        <strain evidence="5">DSM 28223</strain>
    </source>
</reference>
<evidence type="ECO:0000256" key="2">
    <source>
        <dbReference type="ARBA" id="ARBA00005695"/>
    </source>
</evidence>
<dbReference type="Proteomes" id="UP000184211">
    <property type="component" value="Unassembled WGS sequence"/>
</dbReference>
<dbReference type="Gene3D" id="3.90.76.10">
    <property type="entry name" value="Dipeptide-binding Protein, Domain 1"/>
    <property type="match status" value="1"/>
</dbReference>
<dbReference type="GO" id="GO:1904680">
    <property type="term" value="F:peptide transmembrane transporter activity"/>
    <property type="evidence" value="ECO:0007669"/>
    <property type="project" value="TreeGrafter"/>
</dbReference>
<evidence type="ECO:0000259" key="3">
    <source>
        <dbReference type="Pfam" id="PF00496"/>
    </source>
</evidence>
<proteinExistence type="inferred from homology"/>
<dbReference type="InterPro" id="IPR006311">
    <property type="entry name" value="TAT_signal"/>
</dbReference>
<dbReference type="OrthoDB" id="9803988at2"/>
<dbReference type="Pfam" id="PF00496">
    <property type="entry name" value="SBP_bac_5"/>
    <property type="match status" value="1"/>
</dbReference>
<dbReference type="Gene3D" id="3.40.190.10">
    <property type="entry name" value="Periplasmic binding protein-like II"/>
    <property type="match status" value="1"/>
</dbReference>
<dbReference type="PANTHER" id="PTHR30290">
    <property type="entry name" value="PERIPLASMIC BINDING COMPONENT OF ABC TRANSPORTER"/>
    <property type="match status" value="1"/>
</dbReference>
<evidence type="ECO:0000256" key="1">
    <source>
        <dbReference type="ARBA" id="ARBA00004418"/>
    </source>
</evidence>
<dbReference type="InterPro" id="IPR000914">
    <property type="entry name" value="SBP_5_dom"/>
</dbReference>